<feature type="transmembrane region" description="Helical" evidence="6">
    <location>
        <begin position="374"/>
        <end position="393"/>
    </location>
</feature>
<keyword evidence="2" id="KW-0813">Transport</keyword>
<feature type="transmembrane region" description="Helical" evidence="6">
    <location>
        <begin position="212"/>
        <end position="229"/>
    </location>
</feature>
<feature type="transmembrane region" description="Helical" evidence="6">
    <location>
        <begin position="142"/>
        <end position="159"/>
    </location>
</feature>
<feature type="transmembrane region" description="Helical" evidence="6">
    <location>
        <begin position="302"/>
        <end position="321"/>
    </location>
</feature>
<dbReference type="SUPFAM" id="SSF103473">
    <property type="entry name" value="MFS general substrate transporter"/>
    <property type="match status" value="1"/>
</dbReference>
<evidence type="ECO:0000313" key="9">
    <source>
        <dbReference type="Proteomes" id="UP000551758"/>
    </source>
</evidence>
<feature type="transmembrane region" description="Helical" evidence="6">
    <location>
        <begin position="518"/>
        <end position="538"/>
    </location>
</feature>
<evidence type="ECO:0000256" key="4">
    <source>
        <dbReference type="ARBA" id="ARBA00022989"/>
    </source>
</evidence>
<dbReference type="GO" id="GO:0022857">
    <property type="term" value="F:transmembrane transporter activity"/>
    <property type="evidence" value="ECO:0007669"/>
    <property type="project" value="InterPro"/>
</dbReference>
<feature type="transmembrane region" description="Helical" evidence="6">
    <location>
        <begin position="28"/>
        <end position="51"/>
    </location>
</feature>
<proteinExistence type="predicted"/>
<dbReference type="PROSITE" id="PS50850">
    <property type="entry name" value="MFS"/>
    <property type="match status" value="1"/>
</dbReference>
<dbReference type="Gene3D" id="1.20.1250.20">
    <property type="entry name" value="MFS general substrate transporter like domains"/>
    <property type="match status" value="1"/>
</dbReference>
<organism evidence="8 9">
    <name type="scientific">Diceros bicornis minor</name>
    <name type="common">South-central black rhinoceros</name>
    <dbReference type="NCBI Taxonomy" id="77932"/>
    <lineage>
        <taxon>Eukaryota</taxon>
        <taxon>Metazoa</taxon>
        <taxon>Chordata</taxon>
        <taxon>Craniata</taxon>
        <taxon>Vertebrata</taxon>
        <taxon>Euteleostomi</taxon>
        <taxon>Mammalia</taxon>
        <taxon>Eutheria</taxon>
        <taxon>Laurasiatheria</taxon>
        <taxon>Perissodactyla</taxon>
        <taxon>Rhinocerotidae</taxon>
        <taxon>Diceros</taxon>
    </lineage>
</organism>
<feature type="transmembrane region" description="Helical" evidence="6">
    <location>
        <begin position="110"/>
        <end position="130"/>
    </location>
</feature>
<dbReference type="PANTHER" id="PTHR23510:SF3">
    <property type="entry name" value="MAJOR FACILITATOR SUPERFAMILY DOMAIN-CONTAINING PROTEIN 8"/>
    <property type="match status" value="1"/>
</dbReference>
<comment type="caution">
    <text evidence="8">The sequence shown here is derived from an EMBL/GenBank/DDBJ whole genome shotgun (WGS) entry which is preliminary data.</text>
</comment>
<comment type="subcellular location">
    <subcellularLocation>
        <location evidence="1">Endomembrane system</location>
        <topology evidence="1">Multi-pass membrane protein</topology>
    </subcellularLocation>
</comment>
<dbReference type="AlphaFoldDB" id="A0A7J7F5N2"/>
<feature type="transmembrane region" description="Helical" evidence="6">
    <location>
        <begin position="341"/>
        <end position="362"/>
    </location>
</feature>
<dbReference type="GO" id="GO:0005765">
    <property type="term" value="C:lysosomal membrane"/>
    <property type="evidence" value="ECO:0007669"/>
    <property type="project" value="TreeGrafter"/>
</dbReference>
<evidence type="ECO:0000256" key="2">
    <source>
        <dbReference type="ARBA" id="ARBA00022448"/>
    </source>
</evidence>
<reference evidence="8 9" key="1">
    <citation type="journal article" date="2020" name="Mol. Biol. Evol.">
        <title>Interspecific Gene Flow and the Evolution of Specialization in Black and White Rhinoceros.</title>
        <authorList>
            <person name="Moodley Y."/>
            <person name="Westbury M.V."/>
            <person name="Russo I.M."/>
            <person name="Gopalakrishnan S."/>
            <person name="Rakotoarivelo A."/>
            <person name="Olsen R.A."/>
            <person name="Prost S."/>
            <person name="Tunstall T."/>
            <person name="Ryder O.A."/>
            <person name="Dalen L."/>
            <person name="Bruford M.W."/>
        </authorList>
    </citation>
    <scope>NUCLEOTIDE SEQUENCE [LARGE SCALE GENOMIC DNA]</scope>
    <source>
        <strain evidence="8">SBR-YM</strain>
        <tissue evidence="8">Skin</tissue>
    </source>
</reference>
<sequence>MQYCGIESEWNIIETEEHYKSRWRSIRILYLTMFLSSVGFSIVIMSIWPYLQKSNFKLLKRKVFAIIKSAQHNMLNFEKIFESSSKRGQKELKQVLCGQENIDQTADASFLGWVIASFSLGQMVASPLFGLWSNYRPRKEPLIVSIFISVAANCLYAYVHLPASHNKYYMLVARGLVGFGAGNVAVVRSYIAGATSLQERTGSMANTSACQALGFILGPVFQTCFALIGEKGVTWDTLKLQINMYTAPVLLGAFLGILNIVLILAILREHRVDDSGRQCKSINFEEANTDEVQIPQGNIDQVAVVSANILFFVVLFIFALFETIVTPLTMDMYAWTREQAVLYDGIILAALGVEAVIIFMGIKLLSKKIGERAILLGGLIVVWVGFFILLPWGNQFPKIQWEDLRNNSIPNTTFGEIIITLWKSPREDHNEEPTGCPTEQAWCLYTPMIRLAQFLTSVVLIGIGYPSCNVMSYTLYSKILGPKPQGVYMGWLTASGSAARILGPVFITQVYTSWGPRWAFSLVCGIVVLAITLLGVVYRRLIAFSVFHIVKKKTNLPDNYKFGTVMIPKPLFHHFTLRCLVWKWKRSFSWTKMIGAKQTKKRKFHKLIKNYQNSET</sequence>
<protein>
    <recommendedName>
        <fullName evidence="7">Major facilitator superfamily (MFS) profile domain-containing protein</fullName>
    </recommendedName>
</protein>
<keyword evidence="3 6" id="KW-0812">Transmembrane</keyword>
<accession>A0A7J7F5N2</accession>
<dbReference type="Proteomes" id="UP000551758">
    <property type="component" value="Unassembled WGS sequence"/>
</dbReference>
<feature type="transmembrane region" description="Helical" evidence="6">
    <location>
        <begin position="171"/>
        <end position="191"/>
    </location>
</feature>
<gene>
    <name evidence="8" type="ORF">HPG69_006529</name>
</gene>
<feature type="domain" description="Major facilitator superfamily (MFS) profile" evidence="7">
    <location>
        <begin position="25"/>
        <end position="542"/>
    </location>
</feature>
<evidence type="ECO:0000259" key="7">
    <source>
        <dbReference type="PROSITE" id="PS50850"/>
    </source>
</evidence>
<dbReference type="EMBL" id="JACDTQ010001259">
    <property type="protein sequence ID" value="KAF5923360.1"/>
    <property type="molecule type" value="Genomic_DNA"/>
</dbReference>
<dbReference type="InterPro" id="IPR011701">
    <property type="entry name" value="MFS"/>
</dbReference>
<keyword evidence="4 6" id="KW-1133">Transmembrane helix</keyword>
<dbReference type="InterPro" id="IPR020846">
    <property type="entry name" value="MFS_dom"/>
</dbReference>
<feature type="transmembrane region" description="Helical" evidence="6">
    <location>
        <begin position="454"/>
        <end position="476"/>
    </location>
</feature>
<keyword evidence="9" id="KW-1185">Reference proteome</keyword>
<dbReference type="GO" id="GO:0012505">
    <property type="term" value="C:endomembrane system"/>
    <property type="evidence" value="ECO:0007669"/>
    <property type="project" value="UniProtKB-SubCell"/>
</dbReference>
<dbReference type="CDD" id="cd17326">
    <property type="entry name" value="MFS_MFSD8"/>
    <property type="match status" value="1"/>
</dbReference>
<evidence type="ECO:0000313" key="8">
    <source>
        <dbReference type="EMBL" id="KAF5923360.1"/>
    </source>
</evidence>
<dbReference type="InterPro" id="IPR051068">
    <property type="entry name" value="MFS_Domain-Containing_Protein"/>
</dbReference>
<keyword evidence="5 6" id="KW-0472">Membrane</keyword>
<evidence type="ECO:0000256" key="1">
    <source>
        <dbReference type="ARBA" id="ARBA00004127"/>
    </source>
</evidence>
<evidence type="ECO:0000256" key="5">
    <source>
        <dbReference type="ARBA" id="ARBA00023136"/>
    </source>
</evidence>
<evidence type="ECO:0000256" key="3">
    <source>
        <dbReference type="ARBA" id="ARBA00022692"/>
    </source>
</evidence>
<feature type="transmembrane region" description="Helical" evidence="6">
    <location>
        <begin position="488"/>
        <end position="512"/>
    </location>
</feature>
<dbReference type="InterPro" id="IPR036259">
    <property type="entry name" value="MFS_trans_sf"/>
</dbReference>
<feature type="transmembrane region" description="Helical" evidence="6">
    <location>
        <begin position="249"/>
        <end position="267"/>
    </location>
</feature>
<dbReference type="Pfam" id="PF07690">
    <property type="entry name" value="MFS_1"/>
    <property type="match status" value="2"/>
</dbReference>
<dbReference type="PANTHER" id="PTHR23510">
    <property type="entry name" value="INNER MEMBRANE TRANSPORT PROTEIN YAJR"/>
    <property type="match status" value="1"/>
</dbReference>
<name>A0A7J7F5N2_DICBM</name>
<evidence type="ECO:0000256" key="6">
    <source>
        <dbReference type="SAM" id="Phobius"/>
    </source>
</evidence>